<evidence type="ECO:0000313" key="2">
    <source>
        <dbReference type="EMBL" id="MXP24206.1"/>
    </source>
</evidence>
<name>A0A6L7GW67_9ACTN</name>
<gene>
    <name evidence="2" type="ORF">GIY30_23010</name>
</gene>
<evidence type="ECO:0000313" key="3">
    <source>
        <dbReference type="Proteomes" id="UP000475545"/>
    </source>
</evidence>
<comment type="caution">
    <text evidence="2">The sequence shown here is derived from an EMBL/GenBank/DDBJ whole genome shotgun (WGS) entry which is preliminary data.</text>
</comment>
<evidence type="ECO:0000259" key="1">
    <source>
        <dbReference type="Pfam" id="PF13577"/>
    </source>
</evidence>
<dbReference type="Pfam" id="PF13577">
    <property type="entry name" value="SnoaL_4"/>
    <property type="match status" value="1"/>
</dbReference>
<sequence>MSAEMDMTELLVREAARDLVARYNAYGDMGKIDIQTQLFAPTAQFEYRDGNEQLIIEGRNEIAEFMRSMQRRWISESTSAGNSAYVFHSATTHIIDVEDESHASGQAYVSLLRATGLAEWGIYRDEYVRLDEGWRFARRSVKVVERLGAASG</sequence>
<feature type="domain" description="SnoaL-like" evidence="1">
    <location>
        <begin position="9"/>
        <end position="139"/>
    </location>
</feature>
<dbReference type="AlphaFoldDB" id="A0A6L7GW67"/>
<dbReference type="RefSeq" id="WP_160904398.1">
    <property type="nucleotide sequence ID" value="NZ_CP102850.1"/>
</dbReference>
<proteinExistence type="predicted"/>
<dbReference type="SUPFAM" id="SSF54427">
    <property type="entry name" value="NTF2-like"/>
    <property type="match status" value="1"/>
</dbReference>
<protein>
    <recommendedName>
        <fullName evidence="1">SnoaL-like domain-containing protein</fullName>
    </recommendedName>
</protein>
<dbReference type="InterPro" id="IPR032710">
    <property type="entry name" value="NTF2-like_dom_sf"/>
</dbReference>
<dbReference type="EMBL" id="WMBR01000009">
    <property type="protein sequence ID" value="MXP24206.1"/>
    <property type="molecule type" value="Genomic_DNA"/>
</dbReference>
<organism evidence="2 3">
    <name type="scientific">Gordonia mangrovi</name>
    <dbReference type="NCBI Taxonomy" id="2665643"/>
    <lineage>
        <taxon>Bacteria</taxon>
        <taxon>Bacillati</taxon>
        <taxon>Actinomycetota</taxon>
        <taxon>Actinomycetes</taxon>
        <taxon>Mycobacteriales</taxon>
        <taxon>Gordoniaceae</taxon>
        <taxon>Gordonia</taxon>
    </lineage>
</organism>
<reference evidence="2 3" key="1">
    <citation type="submission" date="2019-11" db="EMBL/GenBank/DDBJ databases">
        <title>Gordonia sp. nov., a novel actinobacterium isolated from mangrove soil in Hainan.</title>
        <authorList>
            <person name="Huang X."/>
            <person name="Xie Y."/>
            <person name="Chu X."/>
            <person name="Xiao K."/>
        </authorList>
    </citation>
    <scope>NUCLEOTIDE SEQUENCE [LARGE SCALE GENOMIC DNA]</scope>
    <source>
        <strain evidence="2 3">HNM0687</strain>
    </source>
</reference>
<accession>A0A6L7GW67</accession>
<keyword evidence="3" id="KW-1185">Reference proteome</keyword>
<dbReference type="Gene3D" id="3.10.450.50">
    <property type="match status" value="1"/>
</dbReference>
<dbReference type="Proteomes" id="UP000475545">
    <property type="component" value="Unassembled WGS sequence"/>
</dbReference>
<dbReference type="InterPro" id="IPR037401">
    <property type="entry name" value="SnoaL-like"/>
</dbReference>